<reference evidence="2 3" key="1">
    <citation type="submission" date="2018-02" db="EMBL/GenBank/DDBJ databases">
        <title>Solimicrobium silvestre gen. nov., sp. nov., isolated from alpine forest soil.</title>
        <authorList>
            <person name="Margesin R."/>
            <person name="Albuquerque L."/>
            <person name="Zhang D.-C."/>
            <person name="Froufe H.J.C."/>
            <person name="Severino R."/>
            <person name="Roxo I."/>
            <person name="Egas C."/>
            <person name="Da Costa M.S."/>
        </authorList>
    </citation>
    <scope>NUCLEOTIDE SEQUENCE [LARGE SCALE GENOMIC DNA]</scope>
    <source>
        <strain evidence="2 3">S20-91</strain>
    </source>
</reference>
<feature type="compositionally biased region" description="Low complexity" evidence="1">
    <location>
        <begin position="9"/>
        <end position="40"/>
    </location>
</feature>
<sequence>MMNINALQSPSSSYTPVTGSSSANSQRNSSPNNSDAAAASTVVLQSTQVTLSSSANLNFYNIPSSLGLELTPQNNAWSVPLQQTGSATSSGASLLGEFAENELASKLSSPSELAGATVTINSFNSQSTNTVGAAQEVSSGQGVDQSATVLEASNSITLQGSGEITLADGEVIPFTAELSTSASIVESSATQTSDGATTSSAPSTSSTSPAPSATSSSSPLNLSSSNQSPNLPDSTTAQPASNKTGAGAASEWSNMLQQYNFLLNLFDAVKAAVENLQVPQSQLLAVGAANNSSPVSTPASTTNTAASTGAIASH</sequence>
<feature type="region of interest" description="Disordered" evidence="1">
    <location>
        <begin position="185"/>
        <end position="247"/>
    </location>
</feature>
<dbReference type="EMBL" id="PUGF01000037">
    <property type="protein sequence ID" value="PRC90741.1"/>
    <property type="molecule type" value="Genomic_DNA"/>
</dbReference>
<evidence type="ECO:0000256" key="1">
    <source>
        <dbReference type="SAM" id="MobiDB-lite"/>
    </source>
</evidence>
<name>A0A2S9GSQ6_9BURK</name>
<feature type="compositionally biased region" description="Low complexity" evidence="1">
    <location>
        <begin position="197"/>
        <end position="232"/>
    </location>
</feature>
<feature type="region of interest" description="Disordered" evidence="1">
    <location>
        <begin position="290"/>
        <end position="314"/>
    </location>
</feature>
<gene>
    <name evidence="2" type="ORF">S2091_4567</name>
</gene>
<dbReference type="Proteomes" id="UP000237839">
    <property type="component" value="Unassembled WGS sequence"/>
</dbReference>
<dbReference type="RefSeq" id="WP_133166967.1">
    <property type="nucleotide sequence ID" value="NZ_PUGF01000037.1"/>
</dbReference>
<evidence type="ECO:0000313" key="3">
    <source>
        <dbReference type="Proteomes" id="UP000237839"/>
    </source>
</evidence>
<evidence type="ECO:0000313" key="2">
    <source>
        <dbReference type="EMBL" id="PRC90741.1"/>
    </source>
</evidence>
<proteinExistence type="predicted"/>
<keyword evidence="3" id="KW-1185">Reference proteome</keyword>
<dbReference type="AlphaFoldDB" id="A0A2S9GSQ6"/>
<feature type="compositionally biased region" description="Polar residues" evidence="1">
    <location>
        <begin position="185"/>
        <end position="196"/>
    </location>
</feature>
<feature type="compositionally biased region" description="Polar residues" evidence="1">
    <location>
        <begin position="233"/>
        <end position="244"/>
    </location>
</feature>
<comment type="caution">
    <text evidence="2">The sequence shown here is derived from an EMBL/GenBank/DDBJ whole genome shotgun (WGS) entry which is preliminary data.</text>
</comment>
<organism evidence="2 3">
    <name type="scientific">Solimicrobium silvestre</name>
    <dbReference type="NCBI Taxonomy" id="2099400"/>
    <lineage>
        <taxon>Bacteria</taxon>
        <taxon>Pseudomonadati</taxon>
        <taxon>Pseudomonadota</taxon>
        <taxon>Betaproteobacteria</taxon>
        <taxon>Burkholderiales</taxon>
        <taxon>Oxalobacteraceae</taxon>
        <taxon>Solimicrobium</taxon>
    </lineage>
</organism>
<feature type="region of interest" description="Disordered" evidence="1">
    <location>
        <begin position="1"/>
        <end position="40"/>
    </location>
</feature>
<accession>A0A2S9GSQ6</accession>
<protein>
    <submittedName>
        <fullName evidence="2">Uncharacterized protein</fullName>
    </submittedName>
</protein>
<feature type="compositionally biased region" description="Low complexity" evidence="1">
    <location>
        <begin position="290"/>
        <end position="308"/>
    </location>
</feature>